<dbReference type="GO" id="GO:1990050">
    <property type="term" value="F:phosphatidic acid transfer activity"/>
    <property type="evidence" value="ECO:0007669"/>
    <property type="project" value="TreeGrafter"/>
</dbReference>
<dbReference type="GO" id="GO:0045332">
    <property type="term" value="P:phospholipid translocation"/>
    <property type="evidence" value="ECO:0007669"/>
    <property type="project" value="TreeGrafter"/>
</dbReference>
<dbReference type="Proteomes" id="UP000677228">
    <property type="component" value="Unassembled WGS sequence"/>
</dbReference>
<feature type="coiled-coil region" evidence="4">
    <location>
        <begin position="820"/>
        <end position="847"/>
    </location>
</feature>
<feature type="region of interest" description="Disordered" evidence="5">
    <location>
        <begin position="674"/>
        <end position="726"/>
    </location>
</feature>
<dbReference type="GO" id="GO:0005829">
    <property type="term" value="C:cytosol"/>
    <property type="evidence" value="ECO:0007669"/>
    <property type="project" value="TreeGrafter"/>
</dbReference>
<evidence type="ECO:0000256" key="2">
    <source>
        <dbReference type="ARBA" id="ARBA00023157"/>
    </source>
</evidence>
<feature type="compositionally biased region" description="Acidic residues" evidence="5">
    <location>
        <begin position="675"/>
        <end position="684"/>
    </location>
</feature>
<feature type="compositionally biased region" description="Polar residues" evidence="5">
    <location>
        <begin position="66"/>
        <end position="90"/>
    </location>
</feature>
<dbReference type="EMBL" id="CAJOBC010001640">
    <property type="protein sequence ID" value="CAF3690389.1"/>
    <property type="molecule type" value="Genomic_DNA"/>
</dbReference>
<dbReference type="EMBL" id="CAJNOK010005150">
    <property type="protein sequence ID" value="CAF0961929.1"/>
    <property type="molecule type" value="Genomic_DNA"/>
</dbReference>
<protein>
    <submittedName>
        <fullName evidence="6">Uncharacterized protein</fullName>
    </submittedName>
</protein>
<comment type="catalytic activity">
    <reaction evidence="3">
        <text>a 1,2-diacyl-sn-glycero-3-phosphate(in) = a 1,2-diacyl-sn-glycero-3-phosphate(out)</text>
        <dbReference type="Rhea" id="RHEA:36435"/>
        <dbReference type="ChEBI" id="CHEBI:58608"/>
    </reaction>
</comment>
<dbReference type="Pfam" id="PF05254">
    <property type="entry name" value="UPF0203"/>
    <property type="match status" value="1"/>
</dbReference>
<feature type="region of interest" description="Disordered" evidence="5">
    <location>
        <begin position="170"/>
        <end position="209"/>
    </location>
</feature>
<comment type="caution">
    <text evidence="6">The sequence shown here is derived from an EMBL/GenBank/DDBJ whole genome shotgun (WGS) entry which is preliminary data.</text>
</comment>
<feature type="compositionally biased region" description="Basic and acidic residues" evidence="5">
    <location>
        <begin position="693"/>
        <end position="702"/>
    </location>
</feature>
<dbReference type="EMBL" id="CAJNOQ010001640">
    <property type="protein sequence ID" value="CAF0908991.1"/>
    <property type="molecule type" value="Genomic_DNA"/>
</dbReference>
<dbReference type="AlphaFoldDB" id="A0A814A5Z1"/>
<evidence type="ECO:0000256" key="1">
    <source>
        <dbReference type="ARBA" id="ARBA00006196"/>
    </source>
</evidence>
<reference evidence="6" key="1">
    <citation type="submission" date="2021-02" db="EMBL/GenBank/DDBJ databases">
        <authorList>
            <person name="Nowell W R."/>
        </authorList>
    </citation>
    <scope>NUCLEOTIDE SEQUENCE</scope>
</reference>
<dbReference type="Proteomes" id="UP000681722">
    <property type="component" value="Unassembled WGS sequence"/>
</dbReference>
<evidence type="ECO:0000313" key="6">
    <source>
        <dbReference type="EMBL" id="CAF0908991.1"/>
    </source>
</evidence>
<evidence type="ECO:0000256" key="5">
    <source>
        <dbReference type="SAM" id="MobiDB-lite"/>
    </source>
</evidence>
<evidence type="ECO:0000313" key="8">
    <source>
        <dbReference type="EMBL" id="CAF3690389.1"/>
    </source>
</evidence>
<dbReference type="GO" id="GO:0005634">
    <property type="term" value="C:nucleus"/>
    <property type="evidence" value="ECO:0007669"/>
    <property type="project" value="TreeGrafter"/>
</dbReference>
<dbReference type="InterPro" id="IPR007918">
    <property type="entry name" value="MDM35_apoptosis"/>
</dbReference>
<evidence type="ECO:0000256" key="4">
    <source>
        <dbReference type="SAM" id="Coils"/>
    </source>
</evidence>
<accession>A0A814A5Z1</accession>
<keyword evidence="10" id="KW-1185">Reference proteome</keyword>
<dbReference type="PANTHER" id="PTHR46403">
    <property type="entry name" value="TP53-REGULATED INHIBITOR OF APOPTOSIS 1"/>
    <property type="match status" value="1"/>
</dbReference>
<feature type="region of interest" description="Disordered" evidence="5">
    <location>
        <begin position="66"/>
        <end position="129"/>
    </location>
</feature>
<dbReference type="OrthoDB" id="19091at2759"/>
<feature type="compositionally biased region" description="Basic and acidic residues" evidence="5">
    <location>
        <begin position="170"/>
        <end position="182"/>
    </location>
</feature>
<evidence type="ECO:0000313" key="7">
    <source>
        <dbReference type="EMBL" id="CAF0961929.1"/>
    </source>
</evidence>
<organism evidence="6 10">
    <name type="scientific">Didymodactylos carnosus</name>
    <dbReference type="NCBI Taxonomy" id="1234261"/>
    <lineage>
        <taxon>Eukaryota</taxon>
        <taxon>Metazoa</taxon>
        <taxon>Spiralia</taxon>
        <taxon>Gnathifera</taxon>
        <taxon>Rotifera</taxon>
        <taxon>Eurotatoria</taxon>
        <taxon>Bdelloidea</taxon>
        <taxon>Philodinida</taxon>
        <taxon>Philodinidae</taxon>
        <taxon>Didymodactylos</taxon>
    </lineage>
</organism>
<dbReference type="Proteomes" id="UP000663829">
    <property type="component" value="Unassembled WGS sequence"/>
</dbReference>
<gene>
    <name evidence="6" type="ORF">GPM918_LOCUS9043</name>
    <name evidence="7" type="ORF">OVA965_LOCUS12681</name>
    <name evidence="8" type="ORF">SRO942_LOCUS9044</name>
    <name evidence="9" type="ORF">TMI583_LOCUS12690</name>
</gene>
<keyword evidence="4" id="KW-0175">Coiled coil</keyword>
<evidence type="ECO:0000313" key="9">
    <source>
        <dbReference type="EMBL" id="CAF3734769.1"/>
    </source>
</evidence>
<comment type="similarity">
    <text evidence="1">Belongs to the TRIAP1/MDM35 family.</text>
</comment>
<evidence type="ECO:0000313" key="10">
    <source>
        <dbReference type="Proteomes" id="UP000663829"/>
    </source>
</evidence>
<dbReference type="EMBL" id="CAJOBA010005157">
    <property type="protein sequence ID" value="CAF3734769.1"/>
    <property type="molecule type" value="Genomic_DNA"/>
</dbReference>
<keyword evidence="2" id="KW-1015">Disulfide bond</keyword>
<sequence length="880" mass="101019">MSSISPKCQNLKEEYDSCFNHWFSENYLKGDTTDKCNELFTQYQRCIKEAIKEHKIQLWELEQDSSVPTVNQSSSGTRTAGNQSRYFNDRSSSSSSQRNHDRSLLYSNDMTHDNNAFINNNNSDKEDKKLNRQSLCNSLLTATTISDTLDCTVHNDIALEIMNEERTSISEKRNENFTKKQANDTSSSRYRESRKRPASPSYRSSTNQLHSENEVLSILNGNTKPFILKKDNQLHVKKTNDKLLIAPTSPCSIVQKNEQLSTTSTSVPHMFSLPIETSPPIIKDVEALDVTMLDLVSTLKSLQSNPPATVSEANKLMNKKQSSSNVVNDINSLDKDIYELIQRQLTIHRKHLEHKEREVALKEMELIQREKQFNDRLKQRTTATSPLRNELSSSLIVTENEKVKQISSPSRKAKTTTVTNNTNQLTENIEPKTSKNENIIVSNQDEKNKTKIAETQLSVLEGGKITKTKPTVSNAEEKMDSLQVSFPNETIRLKPTIEKVPAHLRKSRLNDISTASSPQPVRSNIKSRSRATILDATVFASTFPIPDLYSEEDIKLVPQQSPNNENPTLLSVESVTGSRRKVEFIRNKSQEQLQSTPILRTTSNEVSLDDETIAITTTIPVVDLRLTLEKNRKRIQEEQPVPDTPSIVKDETPIDENQVLLTKILSVESKFDQGENMEEVEEELMVTSKKPMKSIDSKDDQRRSKRQSRFSSHYSSTRQQHSKDYVRNVTSEKTKQHYSTNHIPTNTMYSSDHLSVPHANRMHPYELQQYIDMAHSKHHPRPNTDETDADLRARLYHQRQRSNMKNKQKLIIMSLSDEEFQRFQNQLVELKTKNYQLEEQNKKISDENTHLRTQIENIDKDSIRLPTKVKNLSCSYIELW</sequence>
<evidence type="ECO:0000256" key="3">
    <source>
        <dbReference type="ARBA" id="ARBA00023706"/>
    </source>
</evidence>
<dbReference type="Proteomes" id="UP000682733">
    <property type="component" value="Unassembled WGS sequence"/>
</dbReference>
<dbReference type="GO" id="GO:0005758">
    <property type="term" value="C:mitochondrial intermembrane space"/>
    <property type="evidence" value="ECO:0007669"/>
    <property type="project" value="TreeGrafter"/>
</dbReference>
<name>A0A814A5Z1_9BILA</name>
<proteinExistence type="inferred from homology"/>
<dbReference type="PANTHER" id="PTHR46403:SF1">
    <property type="entry name" value="TP53-REGULATED INHIBITOR OF APOPTOSIS 1"/>
    <property type="match status" value="1"/>
</dbReference>